<dbReference type="KEGG" id="atm:ANT_19930"/>
<dbReference type="InParanoid" id="E8N6F5"/>
<comment type="function">
    <text evidence="1">Catalyzes the hydroxylation of the N(6)-(4-aminobutyl)-L-lysine intermediate produced by deoxyhypusine synthase/DHPS on a critical lysine of the eukaryotic translation initiation factor 5A/eIF-5A. This is the second step of the post-translational modification of that lysine into an unusual amino acid residue named hypusine. Hypusination is unique to mature eIF-5A factor and is essential for its function.</text>
</comment>
<name>E8N6F5_ANATU</name>
<dbReference type="STRING" id="926569.ANT_19930"/>
<evidence type="ECO:0000313" key="3">
    <source>
        <dbReference type="Proteomes" id="UP000008922"/>
    </source>
</evidence>
<dbReference type="SMART" id="SM00567">
    <property type="entry name" value="EZ_HEAT"/>
    <property type="match status" value="4"/>
</dbReference>
<dbReference type="InterPro" id="IPR016024">
    <property type="entry name" value="ARM-type_fold"/>
</dbReference>
<evidence type="ECO:0008006" key="4">
    <source>
        <dbReference type="Google" id="ProtNLM"/>
    </source>
</evidence>
<dbReference type="InterPro" id="IPR004155">
    <property type="entry name" value="PBS_lyase_HEAT"/>
</dbReference>
<dbReference type="PANTHER" id="PTHR12697:SF5">
    <property type="entry name" value="DEOXYHYPUSINE HYDROXYLASE"/>
    <property type="match status" value="1"/>
</dbReference>
<dbReference type="OrthoDB" id="151345at2"/>
<dbReference type="Gene3D" id="1.25.10.10">
    <property type="entry name" value="Leucine-rich Repeat Variant"/>
    <property type="match status" value="2"/>
</dbReference>
<dbReference type="GO" id="GO:0016491">
    <property type="term" value="F:oxidoreductase activity"/>
    <property type="evidence" value="ECO:0007669"/>
    <property type="project" value="TreeGrafter"/>
</dbReference>
<dbReference type="AlphaFoldDB" id="E8N6F5"/>
<dbReference type="RefSeq" id="WP_013560390.1">
    <property type="nucleotide sequence ID" value="NC_014960.1"/>
</dbReference>
<accession>E8N6F5</accession>
<evidence type="ECO:0000256" key="1">
    <source>
        <dbReference type="ARBA" id="ARBA00045876"/>
    </source>
</evidence>
<sequence length="340" mass="39094">MARKPIPFDRVIKALLDENTPFSPTYLHRFSDLEEEELDALKQVWDQIQPTRRLALLSDLEEISDADTLVFFDNVARIALNDEHGAIRAQAIRLLWLSEDAALIPLYLNFLSDPEAEVRAEAAGALGKFVYLGELEELPEKTLHEIENRLIDVVRGKDQALVRRRALEALGFSSREEVPLLIREAYQTNDPDWVASALMAMGRSYDKEYEPEVKRMLKHPKVNVQLEAIRAAGELELESARRPLLDLLEEEAQDSEVRYAAIWALSQIGGEQVRETLEKIAEETEDDEELEIVEQALDNLQLNEEISMMMFDFDIEDEEDLKKFGRQIDLSKPEEEDEEE</sequence>
<dbReference type="SUPFAM" id="SSF48371">
    <property type="entry name" value="ARM repeat"/>
    <property type="match status" value="1"/>
</dbReference>
<dbReference type="Pfam" id="PF13646">
    <property type="entry name" value="HEAT_2"/>
    <property type="match status" value="2"/>
</dbReference>
<evidence type="ECO:0000313" key="2">
    <source>
        <dbReference type="EMBL" id="BAJ64019.1"/>
    </source>
</evidence>
<dbReference type="PROSITE" id="PS50077">
    <property type="entry name" value="HEAT_REPEAT"/>
    <property type="match status" value="1"/>
</dbReference>
<dbReference type="eggNOG" id="COG1413">
    <property type="taxonomic scope" value="Bacteria"/>
</dbReference>
<gene>
    <name evidence="2" type="ordered locus">ANT_19930</name>
</gene>
<dbReference type="HOGENOM" id="CLU_053482_0_0_0"/>
<protein>
    <recommendedName>
        <fullName evidence="4">HEAT repeat domain-containing protein</fullName>
    </recommendedName>
</protein>
<dbReference type="InterPro" id="IPR011989">
    <property type="entry name" value="ARM-like"/>
</dbReference>
<dbReference type="EMBL" id="AP012029">
    <property type="protein sequence ID" value="BAJ64019.1"/>
    <property type="molecule type" value="Genomic_DNA"/>
</dbReference>
<dbReference type="Proteomes" id="UP000008922">
    <property type="component" value="Chromosome"/>
</dbReference>
<reference evidence="2 3" key="1">
    <citation type="submission" date="2010-12" db="EMBL/GenBank/DDBJ databases">
        <title>Whole genome sequence of Anaerolinea thermophila UNI-1.</title>
        <authorList>
            <person name="Narita-Yamada S."/>
            <person name="Kishi E."/>
            <person name="Watanabe Y."/>
            <person name="Takasaki K."/>
            <person name="Ankai A."/>
            <person name="Oguchi A."/>
            <person name="Fukui S."/>
            <person name="Takahashi M."/>
            <person name="Yashiro I."/>
            <person name="Hosoyama A."/>
            <person name="Sekiguchi Y."/>
            <person name="Hanada S."/>
            <person name="Fujita N."/>
        </authorList>
    </citation>
    <scope>NUCLEOTIDE SEQUENCE [LARGE SCALE GENOMIC DNA]</scope>
    <source>
        <strain evidence="3">DSM 14523 / JCM 11388 / NBRC 100420 / UNI-1</strain>
    </source>
</reference>
<keyword evidence="3" id="KW-1185">Reference proteome</keyword>
<dbReference type="PANTHER" id="PTHR12697">
    <property type="entry name" value="PBS LYASE HEAT-LIKE PROTEIN"/>
    <property type="match status" value="1"/>
</dbReference>
<dbReference type="InterPro" id="IPR021133">
    <property type="entry name" value="HEAT_type_2"/>
</dbReference>
<organism evidence="2 3">
    <name type="scientific">Anaerolinea thermophila (strain DSM 14523 / JCM 11388 / NBRC 100420 / UNI-1)</name>
    <dbReference type="NCBI Taxonomy" id="926569"/>
    <lineage>
        <taxon>Bacteria</taxon>
        <taxon>Bacillati</taxon>
        <taxon>Chloroflexota</taxon>
        <taxon>Anaerolineae</taxon>
        <taxon>Anaerolineales</taxon>
        <taxon>Anaerolineaceae</taxon>
        <taxon>Anaerolinea</taxon>
    </lineage>
</organism>
<proteinExistence type="predicted"/>